<dbReference type="InterPro" id="IPR003593">
    <property type="entry name" value="AAA+_ATPase"/>
</dbReference>
<dbReference type="GeneID" id="41598456"/>
<name>A0A075MUL4_9ARCH</name>
<dbReference type="OrthoDB" id="8658at2157"/>
<dbReference type="CDD" id="cd00009">
    <property type="entry name" value="AAA"/>
    <property type="match status" value="1"/>
</dbReference>
<dbReference type="EMBL" id="CP007174">
    <property type="protein sequence ID" value="AIF84808.1"/>
    <property type="molecule type" value="Genomic_DNA"/>
</dbReference>
<evidence type="ECO:0000259" key="2">
    <source>
        <dbReference type="SMART" id="SM00382"/>
    </source>
</evidence>
<keyword evidence="4" id="KW-1185">Reference proteome</keyword>
<dbReference type="InterPro" id="IPR027417">
    <property type="entry name" value="P-loop_NTPase"/>
</dbReference>
<dbReference type="PANTHER" id="PTHR23389">
    <property type="entry name" value="CHROMOSOME TRANSMISSION FIDELITY FACTOR 18"/>
    <property type="match status" value="1"/>
</dbReference>
<dbReference type="SUPFAM" id="SSF52540">
    <property type="entry name" value="P-loop containing nucleoside triphosphate hydrolases"/>
    <property type="match status" value="1"/>
</dbReference>
<dbReference type="AlphaFoldDB" id="A0A075MUL4"/>
<dbReference type="HOGENOM" id="CLU_027255_1_1_2"/>
<dbReference type="GO" id="GO:0005524">
    <property type="term" value="F:ATP binding"/>
    <property type="evidence" value="ECO:0007669"/>
    <property type="project" value="InterPro"/>
</dbReference>
<evidence type="ECO:0000313" key="3">
    <source>
        <dbReference type="EMBL" id="AIF84808.1"/>
    </source>
</evidence>
<gene>
    <name evidence="3" type="ORF">NTE_02767</name>
</gene>
<sequence>MPQQPSSSPPSLMWSEVHRPQRVEQMVGNEDARITVVKWLSGWVSGTKPLLLVGPPGVGKTTIVHALARQFDYDLVEMNASDARNRDSIETRIKPVFANTGLFGRKILLFLDEVDGISGREDSGGLDALVDLIKEPTVPVIMAANEKSAKIKELAKGCKVVEFAPVPPRLLLMFLDHVLAKEKVKLGPGDKVSIVLNSGGDIRSLLNSAQSRAAGYATVSNSDVTEIDIADAINSYFAAKDRAAAMQVFARADASFPDPRYEGMSPEARRKDMVAALFSSIVSSHAVDKESLAELLDVLSKADVVVGRVSRNRQWSLLRYVRDMLSAGLYAKSRGKDIKYSQYAMPWPVMGPIFARSQTTRKIASAVGPAMNVSRSTASSTVLPYLVRAIIDEKVDTSEFAITNFGDESIGESLGKEVERAKGARKKK</sequence>
<dbReference type="Pfam" id="PF00004">
    <property type="entry name" value="AAA"/>
    <property type="match status" value="1"/>
</dbReference>
<feature type="domain" description="AAA+ ATPase" evidence="2">
    <location>
        <begin position="46"/>
        <end position="167"/>
    </location>
</feature>
<proteinExistence type="predicted"/>
<dbReference type="RefSeq" id="WP_148701317.1">
    <property type="nucleotide sequence ID" value="NZ_CP007174.1"/>
</dbReference>
<accession>A0A075MUL4</accession>
<dbReference type="Gene3D" id="3.40.50.300">
    <property type="entry name" value="P-loop containing nucleotide triphosphate hydrolases"/>
    <property type="match status" value="1"/>
</dbReference>
<reference evidence="3 4" key="1">
    <citation type="journal article" date="2014" name="PLoS ONE">
        <title>Genome Sequence of Candidatus Nitrososphaera evergladensis from Group I.1b Enriched from Everglades Soil Reveals Novel Genomic Features of the Ammonia-Oxidizing Archaea.</title>
        <authorList>
            <person name="Zhalnina K.V."/>
            <person name="Dias R."/>
            <person name="Leonard M.T."/>
            <person name="Dorr de Quadros P."/>
            <person name="Camargo F.A."/>
            <person name="Drew J.C."/>
            <person name="Farmerie W.G."/>
            <person name="Daroub S.H."/>
            <person name="Triplett E.W."/>
        </authorList>
    </citation>
    <scope>NUCLEOTIDE SEQUENCE [LARGE SCALE GENOMIC DNA]</scope>
    <source>
        <strain evidence="3 4">SR1</strain>
    </source>
</reference>
<organism evidence="3 4">
    <name type="scientific">Candidatus Nitrososphaera evergladensis SR1</name>
    <dbReference type="NCBI Taxonomy" id="1459636"/>
    <lineage>
        <taxon>Archaea</taxon>
        <taxon>Nitrososphaerota</taxon>
        <taxon>Nitrososphaeria</taxon>
        <taxon>Nitrososphaerales</taxon>
        <taxon>Nitrososphaeraceae</taxon>
        <taxon>Nitrososphaera</taxon>
    </lineage>
</organism>
<evidence type="ECO:0000313" key="4">
    <source>
        <dbReference type="Proteomes" id="UP000028194"/>
    </source>
</evidence>
<dbReference type="InterPro" id="IPR003959">
    <property type="entry name" value="ATPase_AAA_core"/>
</dbReference>
<dbReference type="eggNOG" id="arCOG00470">
    <property type="taxonomic scope" value="Archaea"/>
</dbReference>
<keyword evidence="1" id="KW-0235">DNA replication</keyword>
<dbReference type="Gene3D" id="1.10.8.60">
    <property type="match status" value="1"/>
</dbReference>
<dbReference type="PANTHER" id="PTHR23389:SF6">
    <property type="entry name" value="REPLICATION FACTOR C SUBUNIT 1"/>
    <property type="match status" value="1"/>
</dbReference>
<dbReference type="STRING" id="1459636.NTE_02767"/>
<evidence type="ECO:0000256" key="1">
    <source>
        <dbReference type="ARBA" id="ARBA00022705"/>
    </source>
</evidence>
<dbReference type="GO" id="GO:0016887">
    <property type="term" value="F:ATP hydrolysis activity"/>
    <property type="evidence" value="ECO:0007669"/>
    <property type="project" value="InterPro"/>
</dbReference>
<dbReference type="KEGG" id="nev:NTE_02767"/>
<dbReference type="SMART" id="SM00382">
    <property type="entry name" value="AAA"/>
    <property type="match status" value="1"/>
</dbReference>
<dbReference type="Proteomes" id="UP000028194">
    <property type="component" value="Chromosome"/>
</dbReference>
<dbReference type="GO" id="GO:0006260">
    <property type="term" value="P:DNA replication"/>
    <property type="evidence" value="ECO:0007669"/>
    <property type="project" value="UniProtKB-KW"/>
</dbReference>
<protein>
    <submittedName>
        <fullName evidence="3">AAA ATPase</fullName>
    </submittedName>
</protein>